<evidence type="ECO:0000313" key="2">
    <source>
        <dbReference type="EMBL" id="KAI5068111.1"/>
    </source>
</evidence>
<dbReference type="InterPro" id="IPR008971">
    <property type="entry name" value="HSP40/DnaJ_pept-bd"/>
</dbReference>
<gene>
    <name evidence="2" type="ORF">GOP47_0016456</name>
</gene>
<protein>
    <recommendedName>
        <fullName evidence="1">Chaperone DnaJ C-terminal domain-containing protein</fullName>
    </recommendedName>
</protein>
<dbReference type="Pfam" id="PF01556">
    <property type="entry name" value="DnaJ_C"/>
    <property type="match status" value="1"/>
</dbReference>
<proteinExistence type="predicted"/>
<dbReference type="GO" id="GO:0030544">
    <property type="term" value="F:Hsp70 protein binding"/>
    <property type="evidence" value="ECO:0007669"/>
    <property type="project" value="InterPro"/>
</dbReference>
<dbReference type="GO" id="GO:0006457">
    <property type="term" value="P:protein folding"/>
    <property type="evidence" value="ECO:0007669"/>
    <property type="project" value="InterPro"/>
</dbReference>
<reference evidence="2" key="1">
    <citation type="submission" date="2021-01" db="EMBL/GenBank/DDBJ databases">
        <title>Adiantum capillus-veneris genome.</title>
        <authorList>
            <person name="Fang Y."/>
            <person name="Liao Q."/>
        </authorList>
    </citation>
    <scope>NUCLEOTIDE SEQUENCE</scope>
    <source>
        <strain evidence="2">H3</strain>
        <tissue evidence="2">Leaf</tissue>
    </source>
</reference>
<dbReference type="InterPro" id="IPR002939">
    <property type="entry name" value="DnaJ_C"/>
</dbReference>
<dbReference type="Proteomes" id="UP000886520">
    <property type="component" value="Chromosome 16"/>
</dbReference>
<dbReference type="OrthoDB" id="550424at2759"/>
<comment type="caution">
    <text evidence="2">The sequence shown here is derived from an EMBL/GenBank/DDBJ whole genome shotgun (WGS) entry which is preliminary data.</text>
</comment>
<dbReference type="AlphaFoldDB" id="A0A9D4ZCZ9"/>
<accession>A0A9D4ZCZ9</accession>
<dbReference type="GO" id="GO:0051082">
    <property type="term" value="F:unfolded protein binding"/>
    <property type="evidence" value="ECO:0007669"/>
    <property type="project" value="InterPro"/>
</dbReference>
<keyword evidence="3" id="KW-1185">Reference proteome</keyword>
<dbReference type="Gene3D" id="2.60.260.20">
    <property type="entry name" value="Urease metallochaperone UreE, N-terminal domain"/>
    <property type="match status" value="1"/>
</dbReference>
<organism evidence="2 3">
    <name type="scientific">Adiantum capillus-veneris</name>
    <name type="common">Maidenhair fern</name>
    <dbReference type="NCBI Taxonomy" id="13818"/>
    <lineage>
        <taxon>Eukaryota</taxon>
        <taxon>Viridiplantae</taxon>
        <taxon>Streptophyta</taxon>
        <taxon>Embryophyta</taxon>
        <taxon>Tracheophyta</taxon>
        <taxon>Polypodiopsida</taxon>
        <taxon>Polypodiidae</taxon>
        <taxon>Polypodiales</taxon>
        <taxon>Pteridineae</taxon>
        <taxon>Pteridaceae</taxon>
        <taxon>Vittarioideae</taxon>
        <taxon>Adiantum</taxon>
    </lineage>
</organism>
<dbReference type="SUPFAM" id="SSF49493">
    <property type="entry name" value="HSP40/DnaJ peptide-binding domain"/>
    <property type="match status" value="1"/>
</dbReference>
<dbReference type="EMBL" id="JABFUD020000016">
    <property type="protein sequence ID" value="KAI5068111.1"/>
    <property type="molecule type" value="Genomic_DNA"/>
</dbReference>
<feature type="domain" description="Chaperone DnaJ C-terminal" evidence="1">
    <location>
        <begin position="56"/>
        <end position="122"/>
    </location>
</feature>
<name>A0A9D4ZCZ9_ADICA</name>
<dbReference type="PANTHER" id="PTHR43888">
    <property type="entry name" value="DNAJ-LIKE-2, ISOFORM A-RELATED"/>
    <property type="match status" value="1"/>
</dbReference>
<evidence type="ECO:0000313" key="3">
    <source>
        <dbReference type="Proteomes" id="UP000886520"/>
    </source>
</evidence>
<sequence length="231" mass="26029">MVEVMITIIPIYNLVKSSMNAVVQEFTRTHVKNCKNEETIPIHKGCSMFVLSGETISAKDKCTCKGEKIVQDKKMMEVHVEKGMQHGQKITFPREADEAPDTVKCDIVFVRQLKENAKFKRIIFGGDTLEACKFYKDFSTALKRHCWDKRGGGDRIIGIAIFYKYESSIRVNPDTVTGDIVFVLQLKENAKFKRIIFGGDTLEACKFYKDFSTALKGIVGTCEGEVTESSA</sequence>
<dbReference type="InterPro" id="IPR044713">
    <property type="entry name" value="DNJA1/2-like"/>
</dbReference>
<evidence type="ECO:0000259" key="1">
    <source>
        <dbReference type="Pfam" id="PF01556"/>
    </source>
</evidence>